<reference evidence="2" key="1">
    <citation type="journal article" date="2019" name="Int. J. Syst. Evol. Microbiol.">
        <title>The Global Catalogue of Microorganisms (GCM) 10K type strain sequencing project: providing services to taxonomists for standard genome sequencing and annotation.</title>
        <authorList>
            <consortium name="The Broad Institute Genomics Platform"/>
            <consortium name="The Broad Institute Genome Sequencing Center for Infectious Disease"/>
            <person name="Wu L."/>
            <person name="Ma J."/>
        </authorList>
    </citation>
    <scope>NUCLEOTIDE SEQUENCE [LARGE SCALE GENOMIC DNA]</scope>
    <source>
        <strain evidence="2">KCTC 22280</strain>
    </source>
</reference>
<organism evidence="1 2">
    <name type="scientific">Marinobacter zhanjiangensis</name>
    <dbReference type="NCBI Taxonomy" id="578215"/>
    <lineage>
        <taxon>Bacteria</taxon>
        <taxon>Pseudomonadati</taxon>
        <taxon>Pseudomonadota</taxon>
        <taxon>Gammaproteobacteria</taxon>
        <taxon>Pseudomonadales</taxon>
        <taxon>Marinobacteraceae</taxon>
        <taxon>Marinobacter</taxon>
    </lineage>
</organism>
<sequence length="346" mass="39234">MPDISDSNYSLFPAEKAAQDLSISLATLFELASQEKCSFLIDIPDAVEVYIRGRDTLRSGDGIFGRPANRRLQQEPLIRVHREIEFLCLKPSECSLLMHRVKIGKKVFPAVGLMNADGSVECIDTLSYTKRYPDQRHQKLNMFGGFLTYQPSEEGLDWLGQQQQPTTEKSVPIRTDSLLICANDLDKIARRSRATGRNYGKFEPEPWTSTMLAHLNEASTFFFSAGGNVDKAIIKDWFRQRWAHREVGRDVIEQATNAILPDHLYRDAPPRNQLSQDTINNYNDYASSALIIMNEAAKGYWKAMESRRTKKYFALRYTIIKELSGPDGKGFTRKLAGATATIIRPD</sequence>
<dbReference type="RefSeq" id="WP_189577509.1">
    <property type="nucleotide sequence ID" value="NZ_BMXV01000007.1"/>
</dbReference>
<dbReference type="Proteomes" id="UP000601597">
    <property type="component" value="Unassembled WGS sequence"/>
</dbReference>
<gene>
    <name evidence="1" type="ORF">GCM10007071_29020</name>
</gene>
<accession>A0ABQ3B9A1</accession>
<dbReference type="EMBL" id="BMXV01000007">
    <property type="protein sequence ID" value="GGY79919.1"/>
    <property type="molecule type" value="Genomic_DNA"/>
</dbReference>
<protein>
    <recommendedName>
        <fullName evidence="3">Phage/plasmid replication protein, gene II/X family</fullName>
    </recommendedName>
</protein>
<evidence type="ECO:0000313" key="2">
    <source>
        <dbReference type="Proteomes" id="UP000601597"/>
    </source>
</evidence>
<name>A0ABQ3B9A1_9GAMM</name>
<proteinExistence type="predicted"/>
<keyword evidence="2" id="KW-1185">Reference proteome</keyword>
<evidence type="ECO:0000313" key="1">
    <source>
        <dbReference type="EMBL" id="GGY79919.1"/>
    </source>
</evidence>
<evidence type="ECO:0008006" key="3">
    <source>
        <dbReference type="Google" id="ProtNLM"/>
    </source>
</evidence>
<comment type="caution">
    <text evidence="1">The sequence shown here is derived from an EMBL/GenBank/DDBJ whole genome shotgun (WGS) entry which is preliminary data.</text>
</comment>